<feature type="region of interest" description="Disordered" evidence="1">
    <location>
        <begin position="339"/>
        <end position="376"/>
    </location>
</feature>
<organism evidence="2 3">
    <name type="scientific">Paraconiothyrium brasiliense</name>
    <dbReference type="NCBI Taxonomy" id="300254"/>
    <lineage>
        <taxon>Eukaryota</taxon>
        <taxon>Fungi</taxon>
        <taxon>Dikarya</taxon>
        <taxon>Ascomycota</taxon>
        <taxon>Pezizomycotina</taxon>
        <taxon>Dothideomycetes</taxon>
        <taxon>Pleosporomycetidae</taxon>
        <taxon>Pleosporales</taxon>
        <taxon>Massarineae</taxon>
        <taxon>Didymosphaeriaceae</taxon>
        <taxon>Paraconiothyrium</taxon>
    </lineage>
</organism>
<feature type="compositionally biased region" description="Basic and acidic residues" evidence="1">
    <location>
        <begin position="703"/>
        <end position="716"/>
    </location>
</feature>
<accession>A0ABR3S6I8</accession>
<name>A0ABR3S6I8_9PLEO</name>
<feature type="region of interest" description="Disordered" evidence="1">
    <location>
        <begin position="303"/>
        <end position="326"/>
    </location>
</feature>
<feature type="compositionally biased region" description="Basic and acidic residues" evidence="1">
    <location>
        <begin position="676"/>
        <end position="691"/>
    </location>
</feature>
<evidence type="ECO:0000256" key="1">
    <source>
        <dbReference type="SAM" id="MobiDB-lite"/>
    </source>
</evidence>
<protein>
    <recommendedName>
        <fullName evidence="4">C2H2-type domain-containing protein</fullName>
    </recommendedName>
</protein>
<feature type="compositionally biased region" description="Polar residues" evidence="1">
    <location>
        <begin position="648"/>
        <end position="660"/>
    </location>
</feature>
<dbReference type="EMBL" id="JAKJXO020000001">
    <property type="protein sequence ID" value="KAL1612324.1"/>
    <property type="molecule type" value="Genomic_DNA"/>
</dbReference>
<evidence type="ECO:0000313" key="2">
    <source>
        <dbReference type="EMBL" id="KAL1612324.1"/>
    </source>
</evidence>
<dbReference type="Proteomes" id="UP001521785">
    <property type="component" value="Unassembled WGS sequence"/>
</dbReference>
<reference evidence="2 3" key="1">
    <citation type="submission" date="2024-02" db="EMBL/GenBank/DDBJ databases">
        <title>De novo assembly and annotation of 12 fungi associated with fruit tree decline syndrome in Ontario, Canada.</title>
        <authorList>
            <person name="Sulman M."/>
            <person name="Ellouze W."/>
            <person name="Ilyukhin E."/>
        </authorList>
    </citation>
    <scope>NUCLEOTIDE SEQUENCE [LARGE SCALE GENOMIC DNA]</scope>
    <source>
        <strain evidence="2 3">M42-189</strain>
    </source>
</reference>
<sequence>MPSIFSFTIRAKKSLKALAMGSKAPPGSEGILPLDCIFACSICGDVFSDIYRKHDTVHGLSDSINVKDRIVTRLYVTSCCHVICIKHIGGGSGEFPRASFKTPANALANAGPAFHQANQQPQAPCPVCVEESGDDTARQLFSVRGFNEDEHDPAIPKLWFKAPPMKLEGRDQETEALRFQYLALIRFSRKIATSYRHALKSGTETEAKVRSTLLLAAEGQEKVKSVDKELERLRPLEGEVQRLHRLEARLPATRHYLGLIPKLIEQNTQMQQRLASLGFAMSLEPMPSFNEPFPFDEVDEYVEDQEDHPPMDSRKTGSSHTVGRSANTLGFGEEMEEAMFTSAQQQRPLKRSRIDSPARANNIHAAPSSRDVMPPPCKPLSKMKSIRKIIPNLRNRFTNGRSSEAPVRQPASGTDVRMYDNGQWEAVDNYSQLSEVNERLPTRHSIQSGAPYMTGALPVDSPPVKLPEQSGFLSGLGIHSNESDFTFESTPILKMHNQRPGKLPTDPSYIRLLDGLGQHTGLNLGLEDPRHRTPEDGATSHSPEQCMRGLQQESNDPQSKLRSKSTETQKQNIRKQWKFDHTFLQHPPINGNPTSAYRRSGPDHDQNNGAMVNNSLDRIYLNPITPAPVRPQRPINEVDHVVSPFFGSSSNHSQPFSRSQFAEPDISSRRSAIYQSRHDKPSMDTDWREPRSLNGLSFFDSPVNERNERIDWRREPGQQVNDYDGGSIQDVRKVN</sequence>
<feature type="region of interest" description="Disordered" evidence="1">
    <location>
        <begin position="521"/>
        <end position="609"/>
    </location>
</feature>
<gene>
    <name evidence="2" type="ORF">SLS60_000550</name>
</gene>
<feature type="region of interest" description="Disordered" evidence="1">
    <location>
        <begin position="397"/>
        <end position="416"/>
    </location>
</feature>
<evidence type="ECO:0000313" key="3">
    <source>
        <dbReference type="Proteomes" id="UP001521785"/>
    </source>
</evidence>
<comment type="caution">
    <text evidence="2">The sequence shown here is derived from an EMBL/GenBank/DDBJ whole genome shotgun (WGS) entry which is preliminary data.</text>
</comment>
<evidence type="ECO:0008006" key="4">
    <source>
        <dbReference type="Google" id="ProtNLM"/>
    </source>
</evidence>
<proteinExistence type="predicted"/>
<feature type="region of interest" description="Disordered" evidence="1">
    <location>
        <begin position="648"/>
        <end position="735"/>
    </location>
</feature>
<keyword evidence="3" id="KW-1185">Reference proteome</keyword>
<feature type="compositionally biased region" description="Polar residues" evidence="1">
    <location>
        <begin position="551"/>
        <end position="571"/>
    </location>
</feature>
<feature type="compositionally biased region" description="Polar residues" evidence="1">
    <location>
        <begin position="316"/>
        <end position="326"/>
    </location>
</feature>